<evidence type="ECO:0000259" key="5">
    <source>
        <dbReference type="PROSITE" id="PS01031"/>
    </source>
</evidence>
<dbReference type="AlphaFoldDB" id="A0A6H0XYL3"/>
<feature type="region of interest" description="Disordered" evidence="4">
    <location>
        <begin position="87"/>
        <end position="166"/>
    </location>
</feature>
<feature type="compositionally biased region" description="Low complexity" evidence="4">
    <location>
        <begin position="128"/>
        <end position="154"/>
    </location>
</feature>
<feature type="domain" description="SHSP" evidence="5">
    <location>
        <begin position="40"/>
        <end position="222"/>
    </location>
</feature>
<dbReference type="Gene3D" id="2.60.40.790">
    <property type="match status" value="1"/>
</dbReference>
<evidence type="ECO:0000313" key="7">
    <source>
        <dbReference type="Proteomes" id="UP000503462"/>
    </source>
</evidence>
<reference evidence="6 7" key="1">
    <citation type="journal article" date="2016" name="Sci. Rep.">
        <title>Peltaster fructicola genome reveals evolution from an invasive phytopathogen to an ectophytic parasite.</title>
        <authorList>
            <person name="Xu C."/>
            <person name="Chen H."/>
            <person name="Gleason M.L."/>
            <person name="Xu J.R."/>
            <person name="Liu H."/>
            <person name="Zhang R."/>
            <person name="Sun G."/>
        </authorList>
    </citation>
    <scope>NUCLEOTIDE SEQUENCE [LARGE SCALE GENOMIC DNA]</scope>
    <source>
        <strain evidence="6 7">LNHT1506</strain>
    </source>
</reference>
<dbReference type="PROSITE" id="PS01031">
    <property type="entry name" value="SHSP"/>
    <property type="match status" value="1"/>
</dbReference>
<protein>
    <recommendedName>
        <fullName evidence="5">SHSP domain-containing protein</fullName>
    </recommendedName>
</protein>
<dbReference type="InterPro" id="IPR031107">
    <property type="entry name" value="Small_HSP"/>
</dbReference>
<organism evidence="6 7">
    <name type="scientific">Peltaster fructicola</name>
    <dbReference type="NCBI Taxonomy" id="286661"/>
    <lineage>
        <taxon>Eukaryota</taxon>
        <taxon>Fungi</taxon>
        <taxon>Dikarya</taxon>
        <taxon>Ascomycota</taxon>
        <taxon>Pezizomycotina</taxon>
        <taxon>Dothideomycetes</taxon>
        <taxon>Dothideomycetes incertae sedis</taxon>
        <taxon>Peltaster</taxon>
    </lineage>
</organism>
<comment type="similarity">
    <text evidence="2 3">Belongs to the small heat shock protein (HSP20) family.</text>
</comment>
<evidence type="ECO:0000256" key="2">
    <source>
        <dbReference type="PROSITE-ProRule" id="PRU00285"/>
    </source>
</evidence>
<proteinExistence type="inferred from homology"/>
<dbReference type="EMBL" id="CP051141">
    <property type="protein sequence ID" value="QIW99765.1"/>
    <property type="molecule type" value="Genomic_DNA"/>
</dbReference>
<feature type="compositionally biased region" description="Basic and acidic residues" evidence="4">
    <location>
        <begin position="103"/>
        <end position="120"/>
    </location>
</feature>
<evidence type="ECO:0000256" key="1">
    <source>
        <dbReference type="ARBA" id="ARBA00023016"/>
    </source>
</evidence>
<dbReference type="Proteomes" id="UP000503462">
    <property type="component" value="Chromosome 3"/>
</dbReference>
<dbReference type="SUPFAM" id="SSF49764">
    <property type="entry name" value="HSP20-like chaperones"/>
    <property type="match status" value="1"/>
</dbReference>
<accession>A0A6H0XYL3</accession>
<sequence length="222" mass="24689">MSLFPRFVTHDLVVNDFAPVWRLLDNYANQVASARQQTTRQERSFNPRFDVKETEAGYELKGELPGVEQSNIEIEFRDQRTIVIKGSSEHSKQESQPAQPEKQAVEDATPHEVASHRATVEDEPEYVDAAADSATETSSATAAEATPTTTSATPQVKPVEQQPTTPASRYWVSERHTGQFQRVFSFPAPVDTENTTARLRNGVLEVVVPKVPKAGIKRISIE</sequence>
<name>A0A6H0XYL3_9PEZI</name>
<evidence type="ECO:0000313" key="6">
    <source>
        <dbReference type="EMBL" id="QIW99765.1"/>
    </source>
</evidence>
<keyword evidence="7" id="KW-1185">Reference proteome</keyword>
<dbReference type="InterPro" id="IPR008978">
    <property type="entry name" value="HSP20-like_chaperone"/>
</dbReference>
<evidence type="ECO:0000256" key="3">
    <source>
        <dbReference type="RuleBase" id="RU003616"/>
    </source>
</evidence>
<dbReference type="OrthoDB" id="1431247at2759"/>
<dbReference type="PANTHER" id="PTHR11527">
    <property type="entry name" value="HEAT-SHOCK PROTEIN 20 FAMILY MEMBER"/>
    <property type="match status" value="1"/>
</dbReference>
<dbReference type="InterPro" id="IPR002068">
    <property type="entry name" value="A-crystallin/Hsp20_dom"/>
</dbReference>
<evidence type="ECO:0000256" key="4">
    <source>
        <dbReference type="SAM" id="MobiDB-lite"/>
    </source>
</evidence>
<gene>
    <name evidence="6" type="ORF">AMS68_005283</name>
</gene>
<keyword evidence="1" id="KW-0346">Stress response</keyword>
<dbReference type="Pfam" id="PF00011">
    <property type="entry name" value="HSP20"/>
    <property type="match status" value="1"/>
</dbReference>
<dbReference type="CDD" id="cd06464">
    <property type="entry name" value="ACD_sHsps-like"/>
    <property type="match status" value="1"/>
</dbReference>